<evidence type="ECO:0000313" key="3">
    <source>
        <dbReference type="Proteomes" id="UP000077248"/>
    </source>
</evidence>
<feature type="region of interest" description="Disordered" evidence="1">
    <location>
        <begin position="101"/>
        <end position="134"/>
    </location>
</feature>
<dbReference type="VEuPathDB" id="FungiDB:CC77DRAFT_403823"/>
<proteinExistence type="predicted"/>
<name>A0A177DA64_ALTAL</name>
<protein>
    <submittedName>
        <fullName evidence="2">Uncharacterized protein</fullName>
    </submittedName>
</protein>
<dbReference type="Proteomes" id="UP000077248">
    <property type="component" value="Unassembled WGS sequence"/>
</dbReference>
<dbReference type="AlphaFoldDB" id="A0A177DA64"/>
<organism evidence="2 3">
    <name type="scientific">Alternaria alternata</name>
    <name type="common">Alternaria rot fungus</name>
    <name type="synonym">Torula alternata</name>
    <dbReference type="NCBI Taxonomy" id="5599"/>
    <lineage>
        <taxon>Eukaryota</taxon>
        <taxon>Fungi</taxon>
        <taxon>Dikarya</taxon>
        <taxon>Ascomycota</taxon>
        <taxon>Pezizomycotina</taxon>
        <taxon>Dothideomycetes</taxon>
        <taxon>Pleosporomycetidae</taxon>
        <taxon>Pleosporales</taxon>
        <taxon>Pleosporineae</taxon>
        <taxon>Pleosporaceae</taxon>
        <taxon>Alternaria</taxon>
        <taxon>Alternaria sect. Alternaria</taxon>
        <taxon>Alternaria alternata complex</taxon>
    </lineage>
</organism>
<feature type="compositionally biased region" description="Basic residues" evidence="1">
    <location>
        <begin position="114"/>
        <end position="126"/>
    </location>
</feature>
<gene>
    <name evidence="2" type="ORF">CC77DRAFT_403823</name>
</gene>
<dbReference type="GeneID" id="29117167"/>
<dbReference type="KEGG" id="aalt:CC77DRAFT_403823"/>
<keyword evidence="3" id="KW-1185">Reference proteome</keyword>
<accession>A0A177DA64</accession>
<dbReference type="EMBL" id="KV441490">
    <property type="protein sequence ID" value="OAG16416.1"/>
    <property type="molecule type" value="Genomic_DNA"/>
</dbReference>
<reference evidence="2 3" key="1">
    <citation type="submission" date="2016-05" db="EMBL/GenBank/DDBJ databases">
        <title>Comparative analysis of secretome profiles of manganese(II)-oxidizing ascomycete fungi.</title>
        <authorList>
            <consortium name="DOE Joint Genome Institute"/>
            <person name="Zeiner C.A."/>
            <person name="Purvine S.O."/>
            <person name="Zink E.M."/>
            <person name="Wu S."/>
            <person name="Pasa-Tolic L."/>
            <person name="Chaput D.L."/>
            <person name="Haridas S."/>
            <person name="Grigoriev I.V."/>
            <person name="Santelli C.M."/>
            <person name="Hansel C.M."/>
        </authorList>
    </citation>
    <scope>NUCLEOTIDE SEQUENCE [LARGE SCALE GENOMIC DNA]</scope>
    <source>
        <strain evidence="2 3">SRC1lrK2f</strain>
    </source>
</reference>
<evidence type="ECO:0000313" key="2">
    <source>
        <dbReference type="EMBL" id="OAG16416.1"/>
    </source>
</evidence>
<sequence length="199" mass="22892">MECFAPQSSCSSICSTCHINSCFGFTVSQAMQKIMRTVLHQHRSSFYEAPCYILTSIISSKAAVSQLLHPITISNLLHCDQDISTPIFTSTRISQYRQVIPIQRPTTNMPRRNPDRRRKQSRKTHSQKPSFDRAGHYQQYNNTMYADGDVLAAARFSEDSIRRQLGYTIPPPQQISGDITPRWRTGYWYTYTHPVHAKM</sequence>
<evidence type="ECO:0000256" key="1">
    <source>
        <dbReference type="SAM" id="MobiDB-lite"/>
    </source>
</evidence>
<dbReference type="RefSeq" id="XP_018381837.1">
    <property type="nucleotide sequence ID" value="XM_018531573.1"/>
</dbReference>